<dbReference type="PANTHER" id="PTHR31859">
    <property type="entry name" value="TETRATRICOPEPTIDE REPEAT PROTEIN 39 FAMILY MEMBER"/>
    <property type="match status" value="1"/>
</dbReference>
<feature type="compositionally biased region" description="Low complexity" evidence="1">
    <location>
        <begin position="183"/>
        <end position="195"/>
    </location>
</feature>
<dbReference type="Gene3D" id="1.25.40.10">
    <property type="entry name" value="Tetratricopeptide repeat domain"/>
    <property type="match status" value="1"/>
</dbReference>
<dbReference type="PANTHER" id="PTHR31859:SF1">
    <property type="entry name" value="TETRATRICOPEPTIDE REPEAT PROTEIN 39C"/>
    <property type="match status" value="1"/>
</dbReference>
<evidence type="ECO:0000256" key="1">
    <source>
        <dbReference type="SAM" id="MobiDB-lite"/>
    </source>
</evidence>
<evidence type="ECO:0000313" key="3">
    <source>
        <dbReference type="Proteomes" id="UP001634394"/>
    </source>
</evidence>
<keyword evidence="3" id="KW-1185">Reference proteome</keyword>
<feature type="region of interest" description="Disordered" evidence="1">
    <location>
        <begin position="177"/>
        <end position="205"/>
    </location>
</feature>
<dbReference type="AlphaFoldDB" id="A0ABD3XYA3"/>
<dbReference type="InterPro" id="IPR011990">
    <property type="entry name" value="TPR-like_helical_dom_sf"/>
</dbReference>
<evidence type="ECO:0000313" key="2">
    <source>
        <dbReference type="EMBL" id="KAL3889973.1"/>
    </source>
</evidence>
<dbReference type="SUPFAM" id="SSF48452">
    <property type="entry name" value="TPR-like"/>
    <property type="match status" value="1"/>
</dbReference>
<evidence type="ECO:0008006" key="4">
    <source>
        <dbReference type="Google" id="ProtNLM"/>
    </source>
</evidence>
<proteinExistence type="predicted"/>
<dbReference type="EMBL" id="JBJQND010000001">
    <property type="protein sequence ID" value="KAL3889973.1"/>
    <property type="molecule type" value="Genomic_DNA"/>
</dbReference>
<dbReference type="Pfam" id="PF10300">
    <property type="entry name" value="Iml2-TPR_39"/>
    <property type="match status" value="1"/>
</dbReference>
<accession>A0ABD3XYA3</accession>
<comment type="caution">
    <text evidence="2">The sequence shown here is derived from an EMBL/GenBank/DDBJ whole genome shotgun (WGS) entry which is preliminary data.</text>
</comment>
<protein>
    <recommendedName>
        <fullName evidence="4">Tetratricopeptide repeat protein 39C</fullName>
    </recommendedName>
</protein>
<sequence>MAENSLPPNDTEVVLEGVDEVPFDDRELPLKGMHMLLNNGFDEAFELFKKYKEESPLMLAGYSFVFFMQALMSFEEEKLEEALKILQETEKKCEVGDGFVKSIKKKLSKKKKRTEQFSVEDKIQRQVITADSLLYQAILVFTNQDIPSYVKGGWLLRKAYKIYEKLYKEMTGLRERQGKLKESSSQSSFTASSESDGPIDGNDNEIPTEVLDTLQGAVNFGYGTFQLCISLVPPKILKIIEFLGFEGDREVGLKALVYTSHSKDMKAPLAVLGLLWYHTVLRPFFALDGANQYDGGCEEAEAIIEENTETFPNSSLFLFFRGRIHRLRKQVDSSLTCYNQAVDAAAGQREVELMCLYEIGWCNLMKLKWRESLTCFTRLKEETKWSKCYYTYLEAMCLGSMGDVKGAYDIFREVPGLLKKKNNQIEAYCSNRTEKMKKKPPTQEYCRLLTLELIFLWHALPTCTLEELRPYLDVCDMQTDPKVFHLKCLLEGSIFKELGETQMAIQCLDESIARHQGLKDDYHIPAFAHFELASIYMKDPQTIPKAKSLLQKIKDHYKDYDFENRLTVRVNNALKKLKSKA</sequence>
<gene>
    <name evidence="2" type="ORF">ACJMK2_002285</name>
</gene>
<dbReference type="Proteomes" id="UP001634394">
    <property type="component" value="Unassembled WGS sequence"/>
</dbReference>
<name>A0ABD3XYA3_SINWO</name>
<dbReference type="InterPro" id="IPR019412">
    <property type="entry name" value="IML2/TPR_39"/>
</dbReference>
<reference evidence="2 3" key="1">
    <citation type="submission" date="2024-11" db="EMBL/GenBank/DDBJ databases">
        <title>Chromosome-level genome assembly of the freshwater bivalve Anodonta woodiana.</title>
        <authorList>
            <person name="Chen X."/>
        </authorList>
    </citation>
    <scope>NUCLEOTIDE SEQUENCE [LARGE SCALE GENOMIC DNA]</scope>
    <source>
        <strain evidence="2">MN2024</strain>
        <tissue evidence="2">Gills</tissue>
    </source>
</reference>
<organism evidence="2 3">
    <name type="scientific">Sinanodonta woodiana</name>
    <name type="common">Chinese pond mussel</name>
    <name type="synonym">Anodonta woodiana</name>
    <dbReference type="NCBI Taxonomy" id="1069815"/>
    <lineage>
        <taxon>Eukaryota</taxon>
        <taxon>Metazoa</taxon>
        <taxon>Spiralia</taxon>
        <taxon>Lophotrochozoa</taxon>
        <taxon>Mollusca</taxon>
        <taxon>Bivalvia</taxon>
        <taxon>Autobranchia</taxon>
        <taxon>Heteroconchia</taxon>
        <taxon>Palaeoheterodonta</taxon>
        <taxon>Unionida</taxon>
        <taxon>Unionoidea</taxon>
        <taxon>Unionidae</taxon>
        <taxon>Unioninae</taxon>
        <taxon>Sinanodonta</taxon>
    </lineage>
</organism>